<dbReference type="SUPFAM" id="SSF55729">
    <property type="entry name" value="Acyl-CoA N-acyltransferases (Nat)"/>
    <property type="match status" value="1"/>
</dbReference>
<accession>A0A371QAV8</accession>
<protein>
    <submittedName>
        <fullName evidence="2">GNAT family N-acetyltransferase</fullName>
    </submittedName>
</protein>
<dbReference type="AlphaFoldDB" id="A0A371QAV8"/>
<keyword evidence="2" id="KW-0808">Transferase</keyword>
<evidence type="ECO:0000313" key="3">
    <source>
        <dbReference type="Proteomes" id="UP000262477"/>
    </source>
</evidence>
<sequence length="221" mass="24778">MRSSARCHLEGRGQLMELDFRRAGPADADALVPLIHESSRELIDTVFSVDGRPAQDFLRRDFLRGEGLFGWRNQKVAIEPNGAVVATATHYPGRRWHRITLHSLGSVVAHYRLRELAEVCRRSTAVGDLFATPDRGGLFLANICVSPEHRNQGVGTKIVRHLIDHTRSCGLDTAELDVSATNIGARRLYERIGFEMISRREDRSGRLPAFERMRAPAAIRS</sequence>
<feature type="domain" description="N-acetyltransferase" evidence="1">
    <location>
        <begin position="18"/>
        <end position="218"/>
    </location>
</feature>
<keyword evidence="3" id="KW-1185">Reference proteome</keyword>
<comment type="caution">
    <text evidence="2">The sequence shown here is derived from an EMBL/GenBank/DDBJ whole genome shotgun (WGS) entry which is preliminary data.</text>
</comment>
<dbReference type="InterPro" id="IPR016181">
    <property type="entry name" value="Acyl_CoA_acyltransferase"/>
</dbReference>
<evidence type="ECO:0000259" key="1">
    <source>
        <dbReference type="PROSITE" id="PS51186"/>
    </source>
</evidence>
<gene>
    <name evidence="2" type="ORF">DY245_01755</name>
</gene>
<dbReference type="CDD" id="cd04301">
    <property type="entry name" value="NAT_SF"/>
    <property type="match status" value="1"/>
</dbReference>
<dbReference type="PROSITE" id="PS51186">
    <property type="entry name" value="GNAT"/>
    <property type="match status" value="1"/>
</dbReference>
<dbReference type="InterPro" id="IPR000182">
    <property type="entry name" value="GNAT_dom"/>
</dbReference>
<dbReference type="Proteomes" id="UP000262477">
    <property type="component" value="Unassembled WGS sequence"/>
</dbReference>
<reference evidence="2 3" key="1">
    <citation type="submission" date="2018-08" db="EMBL/GenBank/DDBJ databases">
        <title>Streptomyces NEAU-D10 sp. nov., a novel Actinomycete isolated from soil.</title>
        <authorList>
            <person name="Jin L."/>
        </authorList>
    </citation>
    <scope>NUCLEOTIDE SEQUENCE [LARGE SCALE GENOMIC DNA]</scope>
    <source>
        <strain evidence="2 3">NEAU-D10</strain>
    </source>
</reference>
<dbReference type="GO" id="GO:0016747">
    <property type="term" value="F:acyltransferase activity, transferring groups other than amino-acyl groups"/>
    <property type="evidence" value="ECO:0007669"/>
    <property type="project" value="InterPro"/>
</dbReference>
<organism evidence="2 3">
    <name type="scientific">Streptomyces inhibens</name>
    <dbReference type="NCBI Taxonomy" id="2293571"/>
    <lineage>
        <taxon>Bacteria</taxon>
        <taxon>Bacillati</taxon>
        <taxon>Actinomycetota</taxon>
        <taxon>Actinomycetes</taxon>
        <taxon>Kitasatosporales</taxon>
        <taxon>Streptomycetaceae</taxon>
        <taxon>Streptomyces</taxon>
    </lineage>
</organism>
<dbReference type="PANTHER" id="PTHR43072">
    <property type="entry name" value="N-ACETYLTRANSFERASE"/>
    <property type="match status" value="1"/>
</dbReference>
<dbReference type="Gene3D" id="3.40.630.30">
    <property type="match status" value="1"/>
</dbReference>
<dbReference type="Pfam" id="PF00583">
    <property type="entry name" value="Acetyltransf_1"/>
    <property type="match status" value="1"/>
</dbReference>
<dbReference type="EMBL" id="QUAC01000014">
    <property type="protein sequence ID" value="REK91802.1"/>
    <property type="molecule type" value="Genomic_DNA"/>
</dbReference>
<evidence type="ECO:0000313" key="2">
    <source>
        <dbReference type="EMBL" id="REK91802.1"/>
    </source>
</evidence>
<dbReference type="PANTHER" id="PTHR43072:SF60">
    <property type="entry name" value="L-2,4-DIAMINOBUTYRIC ACID ACETYLTRANSFERASE"/>
    <property type="match status" value="1"/>
</dbReference>
<proteinExistence type="predicted"/>
<dbReference type="OrthoDB" id="273614at2"/>
<name>A0A371QAV8_STRIH</name>